<reference evidence="2" key="1">
    <citation type="submission" date="2022-10" db="EMBL/GenBank/DDBJ databases">
        <title>Streptomyces beihaiensis sp. nov., a chitin degrading actinobacterium, isolated from shrimp pond soil.</title>
        <authorList>
            <person name="Xie J."/>
            <person name="Shen N."/>
        </authorList>
    </citation>
    <scope>NUCLEOTIDE SEQUENCE</scope>
    <source>
        <strain evidence="2">GXMU-J5</strain>
    </source>
</reference>
<accession>A0ABT3U0G9</accession>
<keyword evidence="1" id="KW-1133">Transmembrane helix</keyword>
<sequence>MELDDPSRAQTDRLHARMRSSLVTMASMTTLFVLAMAVRGRFSVFAIGLNVICTGGAILVHRCWRST</sequence>
<organism evidence="2 3">
    <name type="scientific">Streptomyces beihaiensis</name>
    <dbReference type="NCBI Taxonomy" id="2984495"/>
    <lineage>
        <taxon>Bacteria</taxon>
        <taxon>Bacillati</taxon>
        <taxon>Actinomycetota</taxon>
        <taxon>Actinomycetes</taxon>
        <taxon>Kitasatosporales</taxon>
        <taxon>Streptomycetaceae</taxon>
        <taxon>Streptomyces</taxon>
    </lineage>
</organism>
<protein>
    <submittedName>
        <fullName evidence="2">Uncharacterized protein</fullName>
    </submittedName>
</protein>
<feature type="transmembrane region" description="Helical" evidence="1">
    <location>
        <begin position="21"/>
        <end position="38"/>
    </location>
</feature>
<evidence type="ECO:0000313" key="3">
    <source>
        <dbReference type="Proteomes" id="UP001163064"/>
    </source>
</evidence>
<feature type="transmembrane region" description="Helical" evidence="1">
    <location>
        <begin position="44"/>
        <end position="64"/>
    </location>
</feature>
<name>A0ABT3U0G9_9ACTN</name>
<gene>
    <name evidence="2" type="ORF">OFY01_18840</name>
</gene>
<dbReference type="Proteomes" id="UP001163064">
    <property type="component" value="Unassembled WGS sequence"/>
</dbReference>
<keyword evidence="1" id="KW-0812">Transmembrane</keyword>
<proteinExistence type="predicted"/>
<keyword evidence="3" id="KW-1185">Reference proteome</keyword>
<evidence type="ECO:0000313" key="2">
    <source>
        <dbReference type="EMBL" id="MCX3061780.1"/>
    </source>
</evidence>
<evidence type="ECO:0000256" key="1">
    <source>
        <dbReference type="SAM" id="Phobius"/>
    </source>
</evidence>
<comment type="caution">
    <text evidence="2">The sequence shown here is derived from an EMBL/GenBank/DDBJ whole genome shotgun (WGS) entry which is preliminary data.</text>
</comment>
<dbReference type="RefSeq" id="WP_266601411.1">
    <property type="nucleotide sequence ID" value="NZ_JAPHNL010000240.1"/>
</dbReference>
<dbReference type="EMBL" id="JAPHNL010000240">
    <property type="protein sequence ID" value="MCX3061780.1"/>
    <property type="molecule type" value="Genomic_DNA"/>
</dbReference>
<keyword evidence="1" id="KW-0472">Membrane</keyword>